<dbReference type="InterPro" id="IPR011013">
    <property type="entry name" value="Gal_mutarotase_sf_dom"/>
</dbReference>
<dbReference type="NCBIfam" id="NF008277">
    <property type="entry name" value="PRK11055.1"/>
    <property type="match status" value="1"/>
</dbReference>
<proteinExistence type="inferred from homology"/>
<accession>A0A2X2FC18</accession>
<evidence type="ECO:0000256" key="8">
    <source>
        <dbReference type="PIRNR" id="PIRNR005096"/>
    </source>
</evidence>
<feature type="signal peptide" evidence="12">
    <location>
        <begin position="1"/>
        <end position="20"/>
    </location>
</feature>
<dbReference type="InterPro" id="IPR047215">
    <property type="entry name" value="Galactose_mutarotase-like"/>
</dbReference>
<feature type="binding site" evidence="10">
    <location>
        <position position="279"/>
    </location>
    <ligand>
        <name>beta-D-galactose</name>
        <dbReference type="ChEBI" id="CHEBI:27667"/>
    </ligand>
</feature>
<evidence type="ECO:0000256" key="6">
    <source>
        <dbReference type="ARBA" id="ARBA00023235"/>
    </source>
</evidence>
<evidence type="ECO:0000256" key="9">
    <source>
        <dbReference type="PIRSR" id="PIRSR005096-1"/>
    </source>
</evidence>
<evidence type="ECO:0000256" key="4">
    <source>
        <dbReference type="ARBA" id="ARBA00013185"/>
    </source>
</evidence>
<dbReference type="Proteomes" id="UP000250443">
    <property type="component" value="Unassembled WGS sequence"/>
</dbReference>
<feature type="binding site" evidence="11">
    <location>
        <begin position="206"/>
        <end position="208"/>
    </location>
    <ligand>
        <name>beta-D-galactose</name>
        <dbReference type="ChEBI" id="CHEBI:27667"/>
    </ligand>
</feature>
<evidence type="ECO:0000313" key="14">
    <source>
        <dbReference type="Proteomes" id="UP000250443"/>
    </source>
</evidence>
<reference evidence="13 14" key="1">
    <citation type="submission" date="2018-06" db="EMBL/GenBank/DDBJ databases">
        <authorList>
            <consortium name="Pathogen Informatics"/>
            <person name="Doyle S."/>
        </authorList>
    </citation>
    <scope>NUCLEOTIDE SEQUENCE [LARGE SCALE GENOMIC DNA]</scope>
    <source>
        <strain evidence="13 14">NCTC11842</strain>
    </source>
</reference>
<dbReference type="UniPathway" id="UPA00242"/>
<dbReference type="PROSITE" id="PS00545">
    <property type="entry name" value="ALDOSE_1_EPIMERASE"/>
    <property type="match status" value="1"/>
</dbReference>
<evidence type="ECO:0000256" key="1">
    <source>
        <dbReference type="ARBA" id="ARBA00001614"/>
    </source>
</evidence>
<dbReference type="CDD" id="cd09019">
    <property type="entry name" value="galactose_mutarotase_like"/>
    <property type="match status" value="1"/>
</dbReference>
<dbReference type="GO" id="GO:0006006">
    <property type="term" value="P:glucose metabolic process"/>
    <property type="evidence" value="ECO:0007669"/>
    <property type="project" value="TreeGrafter"/>
</dbReference>
<dbReference type="PIRSF" id="PIRSF005096">
    <property type="entry name" value="GALM"/>
    <property type="match status" value="1"/>
</dbReference>
<dbReference type="InterPro" id="IPR008183">
    <property type="entry name" value="Aldose_1/G6P_1-epimerase"/>
</dbReference>
<dbReference type="RefSeq" id="WP_010799096.1">
    <property type="nucleotide sequence ID" value="NZ_UAUF01000015.1"/>
</dbReference>
<dbReference type="EMBL" id="UAUF01000015">
    <property type="protein sequence ID" value="SPZ16300.1"/>
    <property type="molecule type" value="Genomic_DNA"/>
</dbReference>
<dbReference type="Gene3D" id="2.70.98.10">
    <property type="match status" value="1"/>
</dbReference>
<dbReference type="InterPro" id="IPR018052">
    <property type="entry name" value="Ald1_epimerase_CS"/>
</dbReference>
<keyword evidence="12" id="KW-0732">Signal</keyword>
<keyword evidence="7 8" id="KW-0119">Carbohydrate metabolism</keyword>
<keyword evidence="6 8" id="KW-0413">Isomerase</keyword>
<sequence>MRASGLFVAALGIFASQYSAASTLSQESYGTTRDGHSVTRYTMTNDKGVSVSFLSFGGVITEIITPDRHGKRANIVLGYDDLHGYEVVDAREGIHFGALIGRYANRIVKGQFTLDGKNYQLERNDGPNTLHSGSKGYDKRIWQVTPLVTEGPVVKAALKLNSPEGDQGFPGNLQLTVTYSLSDDNTFRIDYQAQTNKSTVINLTNHSYFNLAGPDSTHGVLDQVVQINADHYLPTDAQSIPTGTLQPVENSVFDFRRPKAIGKDIRANDPQLLYAHGFDHNWVLNKGADPKALQDAAKVVDHGTGRTLECLTTEPGLQFYTSNALKGNVTGAGGKVYRQTEAFAFETQHYPNSPNQPDFPSTVLKPREVFNSTTVFRFGIQ</sequence>
<comment type="similarity">
    <text evidence="3 8">Belongs to the aldose epimerase family.</text>
</comment>
<evidence type="ECO:0000256" key="5">
    <source>
        <dbReference type="ARBA" id="ARBA00014165"/>
    </source>
</evidence>
<feature type="binding site" evidence="11">
    <location>
        <begin position="105"/>
        <end position="106"/>
    </location>
    <ligand>
        <name>beta-D-galactose</name>
        <dbReference type="ChEBI" id="CHEBI:27667"/>
    </ligand>
</feature>
<gene>
    <name evidence="13" type="primary">mro_2</name>
    <name evidence="13" type="ORF">NCTC11842_05331</name>
</gene>
<evidence type="ECO:0000256" key="2">
    <source>
        <dbReference type="ARBA" id="ARBA00005028"/>
    </source>
</evidence>
<feature type="active site" description="Proton acceptor" evidence="9">
    <location>
        <position position="346"/>
    </location>
</feature>
<evidence type="ECO:0000256" key="7">
    <source>
        <dbReference type="ARBA" id="ARBA00023277"/>
    </source>
</evidence>
<dbReference type="InterPro" id="IPR015443">
    <property type="entry name" value="Aldose_1-epimerase"/>
</dbReference>
<dbReference type="PANTHER" id="PTHR10091:SF0">
    <property type="entry name" value="GALACTOSE MUTAROTASE"/>
    <property type="match status" value="1"/>
</dbReference>
<evidence type="ECO:0000256" key="12">
    <source>
        <dbReference type="SAM" id="SignalP"/>
    </source>
</evidence>
<evidence type="ECO:0000313" key="13">
    <source>
        <dbReference type="EMBL" id="SPZ16300.1"/>
    </source>
</evidence>
<dbReference type="GO" id="GO:0004034">
    <property type="term" value="F:aldose 1-epimerase activity"/>
    <property type="evidence" value="ECO:0007669"/>
    <property type="project" value="UniProtKB-EC"/>
</dbReference>
<dbReference type="GO" id="GO:0005737">
    <property type="term" value="C:cytoplasm"/>
    <property type="evidence" value="ECO:0007669"/>
    <property type="project" value="TreeGrafter"/>
</dbReference>
<dbReference type="EC" id="5.1.3.3" evidence="4 8"/>
<name>A0A2X2FC18_PSELU</name>
<comment type="catalytic activity">
    <reaction evidence="1 8">
        <text>alpha-D-glucose = beta-D-glucose</text>
        <dbReference type="Rhea" id="RHEA:10264"/>
        <dbReference type="ChEBI" id="CHEBI:15903"/>
        <dbReference type="ChEBI" id="CHEBI:17925"/>
        <dbReference type="EC" id="5.1.3.3"/>
    </reaction>
</comment>
<dbReference type="GO" id="GO:0030246">
    <property type="term" value="F:carbohydrate binding"/>
    <property type="evidence" value="ECO:0007669"/>
    <property type="project" value="InterPro"/>
</dbReference>
<dbReference type="InterPro" id="IPR014718">
    <property type="entry name" value="GH-type_carb-bd"/>
</dbReference>
<protein>
    <recommendedName>
        <fullName evidence="5 8">Aldose 1-epimerase</fullName>
        <ecNumber evidence="4 8">5.1.3.3</ecNumber>
    </recommendedName>
</protein>
<dbReference type="SUPFAM" id="SSF74650">
    <property type="entry name" value="Galactose mutarotase-like"/>
    <property type="match status" value="1"/>
</dbReference>
<organism evidence="13 14">
    <name type="scientific">Pseudomonas luteola</name>
    <dbReference type="NCBI Taxonomy" id="47886"/>
    <lineage>
        <taxon>Bacteria</taxon>
        <taxon>Pseudomonadati</taxon>
        <taxon>Pseudomonadota</taxon>
        <taxon>Gammaproteobacteria</taxon>
        <taxon>Pseudomonadales</taxon>
        <taxon>Pseudomonadaceae</taxon>
        <taxon>Pseudomonas</taxon>
    </lineage>
</organism>
<dbReference type="Pfam" id="PF01263">
    <property type="entry name" value="Aldose_epim"/>
    <property type="match status" value="1"/>
</dbReference>
<feature type="active site" description="Proton donor" evidence="9">
    <location>
        <position position="206"/>
    </location>
</feature>
<dbReference type="GO" id="GO:0033499">
    <property type="term" value="P:galactose catabolic process via UDP-galactose, Leloir pathway"/>
    <property type="evidence" value="ECO:0007669"/>
    <property type="project" value="TreeGrafter"/>
</dbReference>
<dbReference type="AlphaFoldDB" id="A0A2X2FC18"/>
<feature type="chain" id="PRO_5015851691" description="Aldose 1-epimerase" evidence="12">
    <location>
        <begin position="21"/>
        <end position="381"/>
    </location>
</feature>
<comment type="pathway">
    <text evidence="2 8">Carbohydrate metabolism; hexose metabolism.</text>
</comment>
<evidence type="ECO:0000256" key="3">
    <source>
        <dbReference type="ARBA" id="ARBA00006206"/>
    </source>
</evidence>
<dbReference type="PANTHER" id="PTHR10091">
    <property type="entry name" value="ALDOSE-1-EPIMERASE"/>
    <property type="match status" value="1"/>
</dbReference>
<evidence type="ECO:0000256" key="11">
    <source>
        <dbReference type="PIRSR" id="PIRSR005096-3"/>
    </source>
</evidence>
<evidence type="ECO:0000256" key="10">
    <source>
        <dbReference type="PIRSR" id="PIRSR005096-2"/>
    </source>
</evidence>